<organism evidence="9 10">
    <name type="scientific">Arthrobacter mangrovi</name>
    <dbReference type="NCBI Taxonomy" id="2966350"/>
    <lineage>
        <taxon>Bacteria</taxon>
        <taxon>Bacillati</taxon>
        <taxon>Actinomycetota</taxon>
        <taxon>Actinomycetes</taxon>
        <taxon>Micrococcales</taxon>
        <taxon>Micrococcaceae</taxon>
        <taxon>Arthrobacter</taxon>
    </lineage>
</organism>
<accession>A0ABQ5MTM0</accession>
<dbReference type="GO" id="GO:0016853">
    <property type="term" value="F:isomerase activity"/>
    <property type="evidence" value="ECO:0007669"/>
    <property type="project" value="UniProtKB-KW"/>
</dbReference>
<dbReference type="InterPro" id="IPR001179">
    <property type="entry name" value="PPIase_FKBP_dom"/>
</dbReference>
<dbReference type="PANTHER" id="PTHR43811:SF19">
    <property type="entry name" value="39 KDA FK506-BINDING NUCLEAR PROTEIN"/>
    <property type="match status" value="1"/>
</dbReference>
<dbReference type="PANTHER" id="PTHR43811">
    <property type="entry name" value="FKBP-TYPE PEPTIDYL-PROLYL CIS-TRANS ISOMERASE FKPA"/>
    <property type="match status" value="1"/>
</dbReference>
<dbReference type="EMBL" id="BRVS01000007">
    <property type="protein sequence ID" value="GLB67320.1"/>
    <property type="molecule type" value="Genomic_DNA"/>
</dbReference>
<dbReference type="InterPro" id="IPR046357">
    <property type="entry name" value="PPIase_dom_sf"/>
</dbReference>
<evidence type="ECO:0000313" key="10">
    <source>
        <dbReference type="Proteomes" id="UP001209654"/>
    </source>
</evidence>
<evidence type="ECO:0000256" key="4">
    <source>
        <dbReference type="ARBA" id="ARBA00023235"/>
    </source>
</evidence>
<dbReference type="PROSITE" id="PS51257">
    <property type="entry name" value="PROKAR_LIPOPROTEIN"/>
    <property type="match status" value="1"/>
</dbReference>
<feature type="chain" id="PRO_5046105952" description="Peptidyl-prolyl cis-trans isomerase" evidence="7">
    <location>
        <begin position="22"/>
        <end position="302"/>
    </location>
</feature>
<keyword evidence="7" id="KW-0732">Signal</keyword>
<evidence type="ECO:0000313" key="9">
    <source>
        <dbReference type="EMBL" id="GLB67320.1"/>
    </source>
</evidence>
<feature type="signal peptide" evidence="7">
    <location>
        <begin position="1"/>
        <end position="21"/>
    </location>
</feature>
<evidence type="ECO:0000256" key="2">
    <source>
        <dbReference type="ARBA" id="ARBA00006577"/>
    </source>
</evidence>
<keyword evidence="10" id="KW-1185">Reference proteome</keyword>
<comment type="similarity">
    <text evidence="2 6">Belongs to the FKBP-type PPIase family.</text>
</comment>
<evidence type="ECO:0000256" key="6">
    <source>
        <dbReference type="RuleBase" id="RU003915"/>
    </source>
</evidence>
<evidence type="ECO:0000256" key="7">
    <source>
        <dbReference type="SAM" id="SignalP"/>
    </source>
</evidence>
<evidence type="ECO:0000259" key="8">
    <source>
        <dbReference type="PROSITE" id="PS50059"/>
    </source>
</evidence>
<dbReference type="SUPFAM" id="SSF54534">
    <property type="entry name" value="FKBP-like"/>
    <property type="match status" value="2"/>
</dbReference>
<comment type="caution">
    <text evidence="9">The sequence shown here is derived from an EMBL/GenBank/DDBJ whole genome shotgun (WGS) entry which is preliminary data.</text>
</comment>
<dbReference type="Pfam" id="PF00254">
    <property type="entry name" value="FKBP_C"/>
    <property type="match status" value="1"/>
</dbReference>
<feature type="domain" description="PPIase FKBP-type" evidence="8">
    <location>
        <begin position="219"/>
        <end position="302"/>
    </location>
</feature>
<evidence type="ECO:0000256" key="3">
    <source>
        <dbReference type="ARBA" id="ARBA00023110"/>
    </source>
</evidence>
<evidence type="ECO:0000256" key="1">
    <source>
        <dbReference type="ARBA" id="ARBA00000971"/>
    </source>
</evidence>
<protein>
    <recommendedName>
        <fullName evidence="6">Peptidyl-prolyl cis-trans isomerase</fullName>
        <ecNumber evidence="6">5.2.1.8</ecNumber>
    </recommendedName>
</protein>
<dbReference type="EC" id="5.2.1.8" evidence="6"/>
<dbReference type="RefSeq" id="WP_264795459.1">
    <property type="nucleotide sequence ID" value="NZ_BRVS01000007.1"/>
</dbReference>
<dbReference type="Proteomes" id="UP001209654">
    <property type="component" value="Unassembled WGS sequence"/>
</dbReference>
<gene>
    <name evidence="9" type="ORF">AHIS1636_17600</name>
</gene>
<reference evidence="9 10" key="1">
    <citation type="journal article" date="2023" name="Int. J. Syst. Evol. Microbiol.">
        <title>Arthrobacter mangrovi sp. nov., an actinobacterium isolated from the rhizosphere of a mangrove.</title>
        <authorList>
            <person name="Hamada M."/>
            <person name="Saitou S."/>
            <person name="Enomoto N."/>
            <person name="Nanri K."/>
            <person name="Hidaka K."/>
            <person name="Miura T."/>
            <person name="Tamura T."/>
        </authorList>
    </citation>
    <scope>NUCLEOTIDE SEQUENCE [LARGE SCALE GENOMIC DNA]</scope>
    <source>
        <strain evidence="9 10">NBRC 112813</strain>
    </source>
</reference>
<sequence length="302" mass="31567">MRKILTMLLPAALLLSACSSAEQGSDSLDDITVTPASAGTAPAVEFEAPLELPETTAQVLESGSGDGAGAVDGQWLRFHYVAYDAVTGEVQGDTFSTAEQTLQINEEMKKADAGLYDALEGAKAGDQVAYYLKPQAAAGASSPADHAQLLVLSIERVKDQATKADAKEVAELEKAGKLPKVTLDGKGVPSVKIPEGTEAPGNLIVQVLDEGDGKKATAESTVKANYAGWNWSEGKEFDSSFSRGEPTEFPLSGVIAGWTQGLTGLKEGAKVVLTIPTELAYVQGQGDASGDLVFYVELTEVK</sequence>
<keyword evidence="4 5" id="KW-0413">Isomerase</keyword>
<comment type="catalytic activity">
    <reaction evidence="1 5 6">
        <text>[protein]-peptidylproline (omega=180) = [protein]-peptidylproline (omega=0)</text>
        <dbReference type="Rhea" id="RHEA:16237"/>
        <dbReference type="Rhea" id="RHEA-COMP:10747"/>
        <dbReference type="Rhea" id="RHEA-COMP:10748"/>
        <dbReference type="ChEBI" id="CHEBI:83833"/>
        <dbReference type="ChEBI" id="CHEBI:83834"/>
        <dbReference type="EC" id="5.2.1.8"/>
    </reaction>
</comment>
<evidence type="ECO:0000256" key="5">
    <source>
        <dbReference type="PROSITE-ProRule" id="PRU00277"/>
    </source>
</evidence>
<dbReference type="PROSITE" id="PS50059">
    <property type="entry name" value="FKBP_PPIASE"/>
    <property type="match status" value="1"/>
</dbReference>
<name>A0ABQ5MTM0_9MICC</name>
<dbReference type="Gene3D" id="3.10.50.40">
    <property type="match status" value="2"/>
</dbReference>
<proteinExistence type="inferred from homology"/>
<keyword evidence="3 5" id="KW-0697">Rotamase</keyword>